<evidence type="ECO:0000313" key="3">
    <source>
        <dbReference type="Proteomes" id="UP000007993"/>
    </source>
</evidence>
<reference evidence="2 3" key="1">
    <citation type="journal article" date="2013" name="Mar. Genomics">
        <title>Expression of sulfatases in Rhodopirellula baltica and the diversity of sulfatases in the genus Rhodopirellula.</title>
        <authorList>
            <person name="Wegner C.E."/>
            <person name="Richter-Heitmann T."/>
            <person name="Klindworth A."/>
            <person name="Klockow C."/>
            <person name="Richter M."/>
            <person name="Achstetter T."/>
            <person name="Glockner F.O."/>
            <person name="Harder J."/>
        </authorList>
    </citation>
    <scope>NUCLEOTIDE SEQUENCE [LARGE SCALE GENOMIC DNA]</scope>
    <source>
        <strain evidence="2 3">SH28</strain>
    </source>
</reference>
<sequence length="55" mass="6259">MFHMASQPMLRQKRVVLPTPNPNLAQHTTVTTRRVSKATQRSRIRKNSALTTSTI</sequence>
<feature type="compositionally biased region" description="Basic residues" evidence="1">
    <location>
        <begin position="34"/>
        <end position="46"/>
    </location>
</feature>
<dbReference type="PATRIC" id="fig|993517.3.peg.2147"/>
<feature type="compositionally biased region" description="Polar residues" evidence="1">
    <location>
        <begin position="22"/>
        <end position="33"/>
    </location>
</feature>
<organism evidence="2 3">
    <name type="scientific">Rhodopirellula baltica SH28</name>
    <dbReference type="NCBI Taxonomy" id="993517"/>
    <lineage>
        <taxon>Bacteria</taxon>
        <taxon>Pseudomonadati</taxon>
        <taxon>Planctomycetota</taxon>
        <taxon>Planctomycetia</taxon>
        <taxon>Pirellulales</taxon>
        <taxon>Pirellulaceae</taxon>
        <taxon>Rhodopirellula</taxon>
    </lineage>
</organism>
<comment type="caution">
    <text evidence="2">The sequence shown here is derived from an EMBL/GenBank/DDBJ whole genome shotgun (WGS) entry which is preliminary data.</text>
</comment>
<name>K5DIN0_RHOBT</name>
<protein>
    <submittedName>
        <fullName evidence="2">Uncharacterized protein</fullName>
    </submittedName>
</protein>
<feature type="region of interest" description="Disordered" evidence="1">
    <location>
        <begin position="1"/>
        <end position="55"/>
    </location>
</feature>
<accession>K5DIN0</accession>
<gene>
    <name evidence="2" type="ORF">RBSH_01982</name>
</gene>
<dbReference type="Proteomes" id="UP000007993">
    <property type="component" value="Unassembled WGS sequence"/>
</dbReference>
<evidence type="ECO:0000256" key="1">
    <source>
        <dbReference type="SAM" id="MobiDB-lite"/>
    </source>
</evidence>
<dbReference type="EMBL" id="AMCW01000048">
    <property type="protein sequence ID" value="EKK02704.1"/>
    <property type="molecule type" value="Genomic_DNA"/>
</dbReference>
<dbReference type="AlphaFoldDB" id="K5DIN0"/>
<proteinExistence type="predicted"/>
<evidence type="ECO:0000313" key="2">
    <source>
        <dbReference type="EMBL" id="EKK02704.1"/>
    </source>
</evidence>